<dbReference type="PANTHER" id="PTHR31689:SF0">
    <property type="entry name" value="DIAMINOPIMELATE EPIMERASE"/>
    <property type="match status" value="1"/>
</dbReference>
<protein>
    <recommendedName>
        <fullName evidence="3 8">Diaminopimelate epimerase</fullName>
        <shortName evidence="8">DAP epimerase</shortName>
        <ecNumber evidence="3 8">5.1.1.7</ecNumber>
    </recommendedName>
    <alternativeName>
        <fullName evidence="8">PLP-independent amino acid racemase</fullName>
    </alternativeName>
</protein>
<dbReference type="EC" id="5.1.1.7" evidence="3 8"/>
<feature type="binding site" evidence="8">
    <location>
        <position position="12"/>
    </location>
    <ligand>
        <name>substrate</name>
    </ligand>
</feature>
<comment type="caution">
    <text evidence="10">The sequence shown here is derived from an EMBL/GenBank/DDBJ whole genome shotgun (WGS) entry which is preliminary data.</text>
</comment>
<dbReference type="SUPFAM" id="SSF54506">
    <property type="entry name" value="Diaminopimelate epimerase-like"/>
    <property type="match status" value="2"/>
</dbReference>
<evidence type="ECO:0000313" key="10">
    <source>
        <dbReference type="EMBL" id="MDM8195398.1"/>
    </source>
</evidence>
<comment type="subcellular location">
    <subcellularLocation>
        <location evidence="8">Cytoplasm</location>
    </subcellularLocation>
</comment>
<comment type="caution">
    <text evidence="8">Lacks conserved residue(s) required for the propagation of feature annotation.</text>
</comment>
<dbReference type="InterPro" id="IPR001653">
    <property type="entry name" value="DAP_epimerase_DapF"/>
</dbReference>
<feature type="active site" evidence="9">
    <location>
        <position position="72"/>
    </location>
</feature>
<feature type="active site" description="Proton acceptor" evidence="8">
    <location>
        <position position="220"/>
    </location>
</feature>
<feature type="binding site" evidence="8">
    <location>
        <begin position="73"/>
        <end position="74"/>
    </location>
    <ligand>
        <name>substrate</name>
    </ligand>
</feature>
<comment type="function">
    <text evidence="8">Catalyzes the stereoinversion of LL-2,6-diaminopimelate (L,L-DAP) to meso-diaminopimelate (meso-DAP), a precursor of L-lysine and an essential component of the bacterial peptidoglycan.</text>
</comment>
<sequence>MLKFTKMEGLGNDYIYVDGIHQKVDMTPEFITRISDRHFGIGSDGMIVILPSQKYDFFMRMFNRDGSEGKMCGNGIRCFAKFVYDHHLTDQTYLEIETLAGVKRVWLHVENGTVQSVKVDMGQPSLNTQDIPCLFNKEQMVDEPLNINHHIYRCTAVSMGNPHVVTYVDQLDFEIEKIGPYFEKNEMFPESVNTEFVRVIDRQHLKMRVWERGSGETMACGTGACAVMYASYVNGLCDSQVDVELLGGILNIQYQDGHIFMEGPARTVFEGIMNEEDFKNV</sequence>
<keyword evidence="4 8" id="KW-0028">Amino-acid biosynthesis</keyword>
<dbReference type="HAMAP" id="MF_00197">
    <property type="entry name" value="DAP_epimerase"/>
    <property type="match status" value="1"/>
</dbReference>
<keyword evidence="8" id="KW-0963">Cytoplasm</keyword>
<evidence type="ECO:0000256" key="4">
    <source>
        <dbReference type="ARBA" id="ARBA00022605"/>
    </source>
</evidence>
<comment type="pathway">
    <text evidence="1 8">Amino-acid biosynthesis; L-lysine biosynthesis via DAP pathway; DL-2,6-diaminopimelate from LL-2,6-diaminopimelate: step 1/1.</text>
</comment>
<reference evidence="11" key="1">
    <citation type="submission" date="2023-06" db="EMBL/GenBank/DDBJ databases">
        <title>Identification and characterization of horizontal gene transfer across gut microbiota members of farm animals based on homology search.</title>
        <authorList>
            <person name="Zeman M."/>
            <person name="Kubasova T."/>
            <person name="Jahodarova E."/>
            <person name="Nykrynova M."/>
            <person name="Rychlik I."/>
        </authorList>
    </citation>
    <scope>NUCLEOTIDE SEQUENCE [LARGE SCALE GENOMIC DNA]</scope>
    <source>
        <strain evidence="11">ET341</strain>
    </source>
</reference>
<feature type="binding site" evidence="8">
    <location>
        <position position="193"/>
    </location>
    <ligand>
        <name>substrate</name>
    </ligand>
</feature>
<comment type="similarity">
    <text evidence="2 8">Belongs to the diaminopimelate epimerase family.</text>
</comment>
<dbReference type="GO" id="GO:0008837">
    <property type="term" value="F:diaminopimelate epimerase activity"/>
    <property type="evidence" value="ECO:0007669"/>
    <property type="project" value="UniProtKB-EC"/>
</dbReference>
<evidence type="ECO:0000256" key="6">
    <source>
        <dbReference type="ARBA" id="ARBA00023235"/>
    </source>
</evidence>
<evidence type="ECO:0000313" key="11">
    <source>
        <dbReference type="Proteomes" id="UP001529275"/>
    </source>
</evidence>
<name>A0ABT7UGY0_9FIRM</name>
<dbReference type="Gene3D" id="3.10.310.10">
    <property type="entry name" value="Diaminopimelate Epimerase, Chain A, domain 1"/>
    <property type="match status" value="2"/>
</dbReference>
<dbReference type="Pfam" id="PF01678">
    <property type="entry name" value="DAP_epimerase"/>
    <property type="match status" value="2"/>
</dbReference>
<evidence type="ECO:0000256" key="9">
    <source>
        <dbReference type="PROSITE-ProRule" id="PRU10125"/>
    </source>
</evidence>
<keyword evidence="11" id="KW-1185">Reference proteome</keyword>
<keyword evidence="5 8" id="KW-0457">Lysine biosynthesis</keyword>
<feature type="site" description="Could be important to modulate the pK values of the two catalytic cysteine residues" evidence="8">
    <location>
        <position position="163"/>
    </location>
</feature>
<evidence type="ECO:0000256" key="1">
    <source>
        <dbReference type="ARBA" id="ARBA00005196"/>
    </source>
</evidence>
<keyword evidence="6 8" id="KW-0413">Isomerase</keyword>
<comment type="subunit">
    <text evidence="8">Homodimer.</text>
</comment>
<proteinExistence type="inferred from homology"/>
<evidence type="ECO:0000256" key="5">
    <source>
        <dbReference type="ARBA" id="ARBA00023154"/>
    </source>
</evidence>
<feature type="binding site" evidence="8">
    <location>
        <position position="161"/>
    </location>
    <ligand>
        <name>substrate</name>
    </ligand>
</feature>
<comment type="catalytic activity">
    <reaction evidence="7 8">
        <text>(2S,6S)-2,6-diaminopimelate = meso-2,6-diaminopimelate</text>
        <dbReference type="Rhea" id="RHEA:15393"/>
        <dbReference type="ChEBI" id="CHEBI:57609"/>
        <dbReference type="ChEBI" id="CHEBI:57791"/>
        <dbReference type="EC" id="5.1.1.7"/>
    </reaction>
</comment>
<feature type="binding site" evidence="8">
    <location>
        <position position="63"/>
    </location>
    <ligand>
        <name>substrate</name>
    </ligand>
</feature>
<dbReference type="InterPro" id="IPR018510">
    <property type="entry name" value="DAP_epimerase_AS"/>
</dbReference>
<dbReference type="RefSeq" id="WP_289527353.1">
    <property type="nucleotide sequence ID" value="NZ_JAUDCK010000008.1"/>
</dbReference>
<organism evidence="10 11">
    <name type="scientific">Massilimicrobiota timonensis</name>
    <dbReference type="NCBI Taxonomy" id="1776392"/>
    <lineage>
        <taxon>Bacteria</taxon>
        <taxon>Bacillati</taxon>
        <taxon>Bacillota</taxon>
        <taxon>Erysipelotrichia</taxon>
        <taxon>Erysipelotrichales</taxon>
        <taxon>Erysipelotrichaceae</taxon>
        <taxon>Massilimicrobiota</taxon>
    </lineage>
</organism>
<dbReference type="PANTHER" id="PTHR31689">
    <property type="entry name" value="DIAMINOPIMELATE EPIMERASE, CHLOROPLASTIC"/>
    <property type="match status" value="1"/>
</dbReference>
<evidence type="ECO:0000256" key="3">
    <source>
        <dbReference type="ARBA" id="ARBA00013080"/>
    </source>
</evidence>
<dbReference type="NCBIfam" id="TIGR00652">
    <property type="entry name" value="DapF"/>
    <property type="match status" value="1"/>
</dbReference>
<evidence type="ECO:0000256" key="2">
    <source>
        <dbReference type="ARBA" id="ARBA00010219"/>
    </source>
</evidence>
<feature type="site" description="Could be important to modulate the pK values of the two catalytic cysteine residues" evidence="8">
    <location>
        <position position="211"/>
    </location>
</feature>
<gene>
    <name evidence="8 10" type="primary">dapF</name>
    <name evidence="10" type="ORF">QUV98_03585</name>
</gene>
<accession>A0ABT7UGY0</accession>
<evidence type="ECO:0000256" key="7">
    <source>
        <dbReference type="ARBA" id="ARBA00051712"/>
    </source>
</evidence>
<feature type="binding site" evidence="8">
    <location>
        <begin position="221"/>
        <end position="222"/>
    </location>
    <ligand>
        <name>substrate</name>
    </ligand>
</feature>
<dbReference type="EMBL" id="JAUDCK010000008">
    <property type="protein sequence ID" value="MDM8195398.1"/>
    <property type="molecule type" value="Genomic_DNA"/>
</dbReference>
<evidence type="ECO:0000256" key="8">
    <source>
        <dbReference type="HAMAP-Rule" id="MF_00197"/>
    </source>
</evidence>
<dbReference type="Proteomes" id="UP001529275">
    <property type="component" value="Unassembled WGS sequence"/>
</dbReference>
<feature type="binding site" evidence="8">
    <location>
        <begin position="211"/>
        <end position="212"/>
    </location>
    <ligand>
        <name>substrate</name>
    </ligand>
</feature>
<dbReference type="PROSITE" id="PS01326">
    <property type="entry name" value="DAP_EPIMERASE"/>
    <property type="match status" value="1"/>
</dbReference>
<feature type="active site" description="Proton donor" evidence="8">
    <location>
        <position position="72"/>
    </location>
</feature>